<dbReference type="AlphaFoldDB" id="A0A8J5WKT3"/>
<name>A0A8J5WKT3_ZIZPA</name>
<protein>
    <submittedName>
        <fullName evidence="2">Uncharacterized protein</fullName>
    </submittedName>
</protein>
<feature type="compositionally biased region" description="Basic and acidic residues" evidence="1">
    <location>
        <begin position="9"/>
        <end position="20"/>
    </location>
</feature>
<organism evidence="2 3">
    <name type="scientific">Zizania palustris</name>
    <name type="common">Northern wild rice</name>
    <dbReference type="NCBI Taxonomy" id="103762"/>
    <lineage>
        <taxon>Eukaryota</taxon>
        <taxon>Viridiplantae</taxon>
        <taxon>Streptophyta</taxon>
        <taxon>Embryophyta</taxon>
        <taxon>Tracheophyta</taxon>
        <taxon>Spermatophyta</taxon>
        <taxon>Magnoliopsida</taxon>
        <taxon>Liliopsida</taxon>
        <taxon>Poales</taxon>
        <taxon>Poaceae</taxon>
        <taxon>BOP clade</taxon>
        <taxon>Oryzoideae</taxon>
        <taxon>Oryzeae</taxon>
        <taxon>Zizaniinae</taxon>
        <taxon>Zizania</taxon>
    </lineage>
</organism>
<feature type="region of interest" description="Disordered" evidence="1">
    <location>
        <begin position="1"/>
        <end position="51"/>
    </location>
</feature>
<reference evidence="2" key="1">
    <citation type="journal article" date="2021" name="bioRxiv">
        <title>Whole Genome Assembly and Annotation of Northern Wild Rice, Zizania palustris L., Supports a Whole Genome Duplication in the Zizania Genus.</title>
        <authorList>
            <person name="Haas M."/>
            <person name="Kono T."/>
            <person name="Macchietto M."/>
            <person name="Millas R."/>
            <person name="McGilp L."/>
            <person name="Shao M."/>
            <person name="Duquette J."/>
            <person name="Hirsch C.N."/>
            <person name="Kimball J."/>
        </authorList>
    </citation>
    <scope>NUCLEOTIDE SEQUENCE</scope>
    <source>
        <tissue evidence="2">Fresh leaf tissue</tissue>
    </source>
</reference>
<accession>A0A8J5WKT3</accession>
<evidence type="ECO:0000313" key="2">
    <source>
        <dbReference type="EMBL" id="KAG8091456.1"/>
    </source>
</evidence>
<feature type="compositionally biased region" description="Basic and acidic residues" evidence="1">
    <location>
        <begin position="28"/>
        <end position="46"/>
    </location>
</feature>
<reference evidence="2" key="2">
    <citation type="submission" date="2021-02" db="EMBL/GenBank/DDBJ databases">
        <authorList>
            <person name="Kimball J.A."/>
            <person name="Haas M.W."/>
            <person name="Macchietto M."/>
            <person name="Kono T."/>
            <person name="Duquette J."/>
            <person name="Shao M."/>
        </authorList>
    </citation>
    <scope>NUCLEOTIDE SEQUENCE</scope>
    <source>
        <tissue evidence="2">Fresh leaf tissue</tissue>
    </source>
</reference>
<sequence length="75" mass="8139">MQNQNPNQDAKEKNLQEAKGGKVVAVMKGDDLTQSRNWEKSGDKVETSGSSDILVKMDEDYAHVSGNLSGGMNLN</sequence>
<evidence type="ECO:0000256" key="1">
    <source>
        <dbReference type="SAM" id="MobiDB-lite"/>
    </source>
</evidence>
<dbReference type="EMBL" id="JAAALK010000080">
    <property type="protein sequence ID" value="KAG8091456.1"/>
    <property type="molecule type" value="Genomic_DNA"/>
</dbReference>
<proteinExistence type="predicted"/>
<comment type="caution">
    <text evidence="2">The sequence shown here is derived from an EMBL/GenBank/DDBJ whole genome shotgun (WGS) entry which is preliminary data.</text>
</comment>
<dbReference type="Proteomes" id="UP000729402">
    <property type="component" value="Unassembled WGS sequence"/>
</dbReference>
<evidence type="ECO:0000313" key="3">
    <source>
        <dbReference type="Proteomes" id="UP000729402"/>
    </source>
</evidence>
<gene>
    <name evidence="2" type="ORF">GUJ93_ZPchr0012g22206</name>
</gene>
<keyword evidence="3" id="KW-1185">Reference proteome</keyword>